<keyword evidence="4" id="KW-1185">Reference proteome</keyword>
<dbReference type="InParanoid" id="V5FQD2"/>
<feature type="compositionally biased region" description="Polar residues" evidence="1">
    <location>
        <begin position="1473"/>
        <end position="1489"/>
    </location>
</feature>
<evidence type="ECO:0000313" key="3">
    <source>
        <dbReference type="EMBL" id="GAD91821.1"/>
    </source>
</evidence>
<dbReference type="Proteomes" id="UP000018001">
    <property type="component" value="Unassembled WGS sequence"/>
</dbReference>
<accession>V5FQD2</accession>
<sequence>MKPRTPLPLSDEWKDADSYVDALLSFATTTTLFQNLCGGVHILDFLTREPDLFTTLLPEDWRKFFENHDIQDILHLLMREDIDSLRESISQLSNGVSEESTHAEDRKWKGGPVPPASLLDYIHQIRRFSLSRDFTPSNTKGTIPRHVAVGMKPKKCHEVENFSRYVDSLAATVRDEREEPVSHIVDFGSGQNYLGRTLASPPFNKNIIAIERKHHNIAGARGMDVHAKLAEKTVILRNKKEYNKTKKSALQSSSDCPDCLTKDSETPMNDSEASSEAEKQDDSVTVINVFSEINLEPNELNQVPTTNGQIAPSDEEDDEKRPKGAMNYIEHDIQDGYLEPIIRHVVTPDSADSGDESGVSSPASGADPRVMVISLHSCGNLLHHGIRSLVVNPSVVAVAMIGCCYNLMTERLGPATYKLPVLRSLHPRLEQTGTAYDPHGFPMSKRLENVVYEGGTGMKLNITARMMAVQAPYNWGKEDSESFFTRHFYRALLQRILLDKKIIPKPGVPADPYSMESASEETPGTPLIVGSLRKGAFNSFNAYVHAAVSRLVRDPNYGPKIDKEMSGISDEELDHYVEAYNSAKHNLSVVWSLMAFSANVVEAIIVTDRWQFLREHDVVKDCWVEPVLIRIRRKPKISDTQNDVNFLPFSPKADGYTYVTEDAPTGDAYTQDDHAQDVHSKEARTETDSPDSELAETFSDAMDEFRELVERLYIDNEENDEQLRSPTVSKYATAIITLLVGPDETPFKVHQGFLEESGFFEACCNRGFLEMREKVVRIPEADPSDFAYLVDFLYAGNIPYHNYAANPISDLDVFTDQNIWYAPAWCPYPRYLHLWYPSSEHIHPVFRCTMFQEGWDEPSWENSHEKECVDEAREHLDLLLRLYELSDLYLFDGFREHILEHILHAANYCEPYDYFDAVCVLYDHPTELPDGFKEGIRKYIEFYFKATNKEIADELMQTMSDKTHLAAEIINVMNRLLDEMGYLLESLNRVLLRNTSNSRLSEKRPFTMSSLLSYILSHEDAFRKSVPSHFLNCYSLERKNRLPSLYSDFALQKSTNPDGYAVNVAAWEHALTNAARAGQLPSSRSTLSSGGGKKADHIVIRADETLLRELESPEWGRPVALASVFDEAIQKRSMVPLQLYKTSGANLQKKQWKLIDPGVLSPWNVMSWGIKQLKGIVVGSDSFESSPRLQVQELVLVENLKEAASRVTKQALSLSSSKVDLIYSKESFMNEFSTVMDDTTELSETDFDVLLIYLSRDTNSIVYDGKTVKFKSGNDTSTQITQQDTTIASIKTLISSLSKQVANLEGKINDLNNTAKVALSNKNKVSALSALRSKKLAEQNLKQRSDTLAQLEEIYTKIEQAADQVEIVRVMEASTGVLRGLHAQVGGVEKVEDVVEELREEMSKVDEVGNILNEAGPAIDESEIDEELEALENQEQQAKEEKEAEETRNRLAELDSIQQAANEAARKAEAEQDTASDLSESIGKLSQMSIEDRTEKPLELK</sequence>
<dbReference type="HOGENOM" id="CLU_248664_0_0_1"/>
<dbReference type="CDD" id="cd18186">
    <property type="entry name" value="BTB_POZ_ZBTB_KLHL-like"/>
    <property type="match status" value="1"/>
</dbReference>
<dbReference type="InterPro" id="IPR052220">
    <property type="entry name" value="METTL25"/>
</dbReference>
<dbReference type="Pfam" id="PF13679">
    <property type="entry name" value="Methyltransf_32"/>
    <property type="match status" value="1"/>
</dbReference>
<organism evidence="3 4">
    <name type="scientific">Byssochlamys spectabilis (strain No. 5 / NBRC 109023)</name>
    <name type="common">Paecilomyces variotii</name>
    <dbReference type="NCBI Taxonomy" id="1356009"/>
    <lineage>
        <taxon>Eukaryota</taxon>
        <taxon>Fungi</taxon>
        <taxon>Dikarya</taxon>
        <taxon>Ascomycota</taxon>
        <taxon>Pezizomycotina</taxon>
        <taxon>Eurotiomycetes</taxon>
        <taxon>Eurotiomycetidae</taxon>
        <taxon>Eurotiales</taxon>
        <taxon>Thermoascaceae</taxon>
        <taxon>Paecilomyces</taxon>
    </lineage>
</organism>
<feature type="compositionally biased region" description="Polar residues" evidence="1">
    <location>
        <begin position="299"/>
        <end position="310"/>
    </location>
</feature>
<evidence type="ECO:0000259" key="2">
    <source>
        <dbReference type="PROSITE" id="PS50097"/>
    </source>
</evidence>
<dbReference type="OrthoDB" id="10258156at2759"/>
<protein>
    <recommendedName>
        <fullName evidence="2">BTB domain-containing protein</fullName>
    </recommendedName>
</protein>
<dbReference type="InterPro" id="IPR005024">
    <property type="entry name" value="Snf7_fam"/>
</dbReference>
<reference evidence="4" key="1">
    <citation type="journal article" date="2014" name="Genome Announc.">
        <title>Draft genome sequence of the formaldehyde-resistant fungus Byssochlamys spectabilis No. 5 (anamorph Paecilomyces variotii No. 5) (NBRC109023).</title>
        <authorList>
            <person name="Oka T."/>
            <person name="Ekino K."/>
            <person name="Fukuda K."/>
            <person name="Nomura Y."/>
        </authorList>
    </citation>
    <scope>NUCLEOTIDE SEQUENCE [LARGE SCALE GENOMIC DNA]</scope>
    <source>
        <strain evidence="4">No. 5 / NBRC 109023</strain>
    </source>
</reference>
<feature type="compositionally biased region" description="Basic and acidic residues" evidence="1">
    <location>
        <begin position="671"/>
        <end position="687"/>
    </location>
</feature>
<feature type="region of interest" description="Disordered" evidence="1">
    <location>
        <begin position="663"/>
        <end position="690"/>
    </location>
</feature>
<dbReference type="PROSITE" id="PS50097">
    <property type="entry name" value="BTB"/>
    <property type="match status" value="1"/>
</dbReference>
<dbReference type="PANTHER" id="PTHR12496">
    <property type="entry name" value="CGI-41 METHYLTRANSFERASE"/>
    <property type="match status" value="1"/>
</dbReference>
<dbReference type="Pfam" id="PF03357">
    <property type="entry name" value="Snf7"/>
    <property type="match status" value="1"/>
</dbReference>
<dbReference type="eggNOG" id="KOG2911">
    <property type="taxonomic scope" value="Eukaryota"/>
</dbReference>
<dbReference type="InterPro" id="IPR025714">
    <property type="entry name" value="Methyltranfer_dom"/>
</dbReference>
<dbReference type="InterPro" id="IPR011333">
    <property type="entry name" value="SKP1/BTB/POZ_sf"/>
</dbReference>
<comment type="caution">
    <text evidence="3">The sequence shown here is derived from an EMBL/GenBank/DDBJ whole genome shotgun (WGS) entry which is preliminary data.</text>
</comment>
<name>V5FQD2_BYSSN</name>
<evidence type="ECO:0000256" key="1">
    <source>
        <dbReference type="SAM" id="MobiDB-lite"/>
    </source>
</evidence>
<evidence type="ECO:0000313" key="4">
    <source>
        <dbReference type="Proteomes" id="UP000018001"/>
    </source>
</evidence>
<proteinExistence type="predicted"/>
<dbReference type="Gene3D" id="6.10.140.1230">
    <property type="match status" value="1"/>
</dbReference>
<feature type="domain" description="BTB" evidence="2">
    <location>
        <begin position="734"/>
        <end position="802"/>
    </location>
</feature>
<feature type="region of interest" description="Disordered" evidence="1">
    <location>
        <begin position="243"/>
        <end position="282"/>
    </location>
</feature>
<dbReference type="EMBL" id="BAUL01000007">
    <property type="protein sequence ID" value="GAD91821.1"/>
    <property type="molecule type" value="Genomic_DNA"/>
</dbReference>
<feature type="compositionally biased region" description="Basic and acidic residues" evidence="1">
    <location>
        <begin position="1490"/>
        <end position="1501"/>
    </location>
</feature>
<gene>
    <name evidence="3" type="ORF">PVAR5_0401</name>
</gene>
<dbReference type="InterPro" id="IPR000210">
    <property type="entry name" value="BTB/POZ_dom"/>
</dbReference>
<feature type="region of interest" description="Disordered" evidence="1">
    <location>
        <begin position="297"/>
        <end position="321"/>
    </location>
</feature>
<dbReference type="Gene3D" id="3.30.710.10">
    <property type="entry name" value="Potassium Channel Kv1.1, Chain A"/>
    <property type="match status" value="1"/>
</dbReference>
<feature type="region of interest" description="Disordered" evidence="1">
    <location>
        <begin position="1455"/>
        <end position="1501"/>
    </location>
</feature>
<dbReference type="eggNOG" id="KOG2651">
    <property type="taxonomic scope" value="Eukaryota"/>
</dbReference>
<dbReference type="PANTHER" id="PTHR12496:SF0">
    <property type="entry name" value="METHYLTRANSFERASE DOMAIN-CONTAINING PROTEIN"/>
    <property type="match status" value="1"/>
</dbReference>
<dbReference type="SUPFAM" id="SSF54695">
    <property type="entry name" value="POZ domain"/>
    <property type="match status" value="1"/>
</dbReference>
<dbReference type="GO" id="GO:0007034">
    <property type="term" value="P:vacuolar transport"/>
    <property type="evidence" value="ECO:0007669"/>
    <property type="project" value="InterPro"/>
</dbReference>